<evidence type="ECO:0000313" key="5">
    <source>
        <dbReference type="EMBL" id="UYF92384.1"/>
    </source>
</evidence>
<dbReference type="GO" id="GO:0004764">
    <property type="term" value="F:shikimate 3-dehydrogenase (NADP+) activity"/>
    <property type="evidence" value="ECO:0007669"/>
    <property type="project" value="InterPro"/>
</dbReference>
<keyword evidence="2" id="KW-0028">Amino-acid biosynthesis</keyword>
<dbReference type="Proteomes" id="UP001163947">
    <property type="component" value="Chromosome"/>
</dbReference>
<dbReference type="Gene3D" id="3.40.50.720">
    <property type="entry name" value="NAD(P)-binding Rossmann-like Domain"/>
    <property type="match status" value="1"/>
</dbReference>
<dbReference type="PANTHER" id="PTHR21089:SF1">
    <property type="entry name" value="BIFUNCTIONAL 3-DEHYDROQUINATE DEHYDRATASE_SHIKIMATE DEHYDROGENASE, CHLOROPLASTIC"/>
    <property type="match status" value="1"/>
</dbReference>
<evidence type="ECO:0000259" key="4">
    <source>
        <dbReference type="Pfam" id="PF18317"/>
    </source>
</evidence>
<dbReference type="GO" id="GO:0009073">
    <property type="term" value="P:aromatic amino acid family biosynthetic process"/>
    <property type="evidence" value="ECO:0007669"/>
    <property type="project" value="UniProtKB-KW"/>
</dbReference>
<keyword evidence="2" id="KW-0057">Aromatic amino acid biosynthesis</keyword>
<dbReference type="InterPro" id="IPR013708">
    <property type="entry name" value="Shikimate_DH-bd_N"/>
</dbReference>
<proteinExistence type="predicted"/>
<sequence>MTDSILCGLIGTGIGASLTPPMHEEEGARQGLRYVYKIIDLDELGLSVADLPRLLRTARELGFRGLNITHPCKQAVLDHLDDLSPEASRLGAVNTVLFDGGRAIGHNTDWSGFGRNFDRGLPSVALDAVVQLGAGGAGAAVAYAALTRGVRAFTVVDPDLARATALRDTLTVLFPDVAVSSATPAELPRLLAAADGLIHATPVGMAAHPGTAFDPALLRPDLWVAEVVYRPIETELVLRARALGAPTLTGAGMAVFQAVDAFRIFTGVEPDADRMLAHMTALIEAERVPA</sequence>
<dbReference type="InterPro" id="IPR046346">
    <property type="entry name" value="Aminoacid_DH-like_N_sf"/>
</dbReference>
<organism evidence="5 6">
    <name type="scientific">Rhodococcus aetherivorans</name>
    <dbReference type="NCBI Taxonomy" id="191292"/>
    <lineage>
        <taxon>Bacteria</taxon>
        <taxon>Bacillati</taxon>
        <taxon>Actinomycetota</taxon>
        <taxon>Actinomycetes</taxon>
        <taxon>Mycobacteriales</taxon>
        <taxon>Nocardiaceae</taxon>
        <taxon>Rhodococcus</taxon>
    </lineage>
</organism>
<dbReference type="AlphaFoldDB" id="A0AA46NTH9"/>
<evidence type="ECO:0000313" key="6">
    <source>
        <dbReference type="Proteomes" id="UP001163947"/>
    </source>
</evidence>
<feature type="domain" description="Shikimate dehydrogenase substrate binding N-terminal" evidence="3">
    <location>
        <begin position="9"/>
        <end position="96"/>
    </location>
</feature>
<dbReference type="InterPro" id="IPR036291">
    <property type="entry name" value="NAD(P)-bd_dom_sf"/>
</dbReference>
<dbReference type="RefSeq" id="WP_050035064.1">
    <property type="nucleotide sequence ID" value="NZ_CP011341.1"/>
</dbReference>
<dbReference type="SUPFAM" id="SSF53223">
    <property type="entry name" value="Aminoacid dehydrogenase-like, N-terminal domain"/>
    <property type="match status" value="1"/>
</dbReference>
<dbReference type="PANTHER" id="PTHR21089">
    <property type="entry name" value="SHIKIMATE DEHYDROGENASE"/>
    <property type="match status" value="1"/>
</dbReference>
<dbReference type="InterPro" id="IPR041121">
    <property type="entry name" value="SDH_C"/>
</dbReference>
<dbReference type="InterPro" id="IPR022893">
    <property type="entry name" value="Shikimate_DH_fam"/>
</dbReference>
<dbReference type="GeneID" id="83622355"/>
<dbReference type="Gene3D" id="3.40.50.10860">
    <property type="entry name" value="Leucine Dehydrogenase, chain A, domain 1"/>
    <property type="match status" value="1"/>
</dbReference>
<evidence type="ECO:0000256" key="2">
    <source>
        <dbReference type="ARBA" id="ARBA00023141"/>
    </source>
</evidence>
<accession>A0AA46NTH9</accession>
<dbReference type="NCBIfam" id="NF009201">
    <property type="entry name" value="PRK12549.1"/>
    <property type="match status" value="1"/>
</dbReference>
<comment type="pathway">
    <text evidence="1">Metabolic intermediate biosynthesis; chorismate biosynthesis; chorismate from D-erythrose 4-phosphate and phosphoenolpyruvate: step 4/7.</text>
</comment>
<protein>
    <submittedName>
        <fullName evidence="5">Shikimate dehydrogenase</fullName>
    </submittedName>
</protein>
<reference evidence="5" key="1">
    <citation type="submission" date="2022-09" db="EMBL/GenBank/DDBJ databases">
        <title>The genome sequence of Rhodococcus aetherivorans N1.</title>
        <authorList>
            <person name="Jiang W."/>
        </authorList>
    </citation>
    <scope>NUCLEOTIDE SEQUENCE</scope>
    <source>
        <strain evidence="5">N1</strain>
    </source>
</reference>
<evidence type="ECO:0000256" key="1">
    <source>
        <dbReference type="ARBA" id="ARBA00004871"/>
    </source>
</evidence>
<dbReference type="CDD" id="cd01065">
    <property type="entry name" value="NAD_bind_Shikimate_DH"/>
    <property type="match status" value="1"/>
</dbReference>
<dbReference type="GO" id="GO:0050661">
    <property type="term" value="F:NADP binding"/>
    <property type="evidence" value="ECO:0007669"/>
    <property type="project" value="TreeGrafter"/>
</dbReference>
<dbReference type="Pfam" id="PF08501">
    <property type="entry name" value="Shikimate_dh_N"/>
    <property type="match status" value="1"/>
</dbReference>
<feature type="domain" description="SDH C-terminal" evidence="4">
    <location>
        <begin position="250"/>
        <end position="277"/>
    </location>
</feature>
<dbReference type="GO" id="GO:0005829">
    <property type="term" value="C:cytosol"/>
    <property type="evidence" value="ECO:0007669"/>
    <property type="project" value="TreeGrafter"/>
</dbReference>
<gene>
    <name evidence="5" type="ORF">OCS65_18020</name>
</gene>
<dbReference type="GO" id="GO:0009423">
    <property type="term" value="P:chorismate biosynthetic process"/>
    <property type="evidence" value="ECO:0007669"/>
    <property type="project" value="TreeGrafter"/>
</dbReference>
<name>A0AA46NTH9_9NOCA</name>
<dbReference type="EMBL" id="CP106982">
    <property type="protein sequence ID" value="UYF92384.1"/>
    <property type="molecule type" value="Genomic_DNA"/>
</dbReference>
<dbReference type="KEGG" id="rav:AAT18_10970"/>
<dbReference type="GO" id="GO:0019632">
    <property type="term" value="P:shikimate metabolic process"/>
    <property type="evidence" value="ECO:0007669"/>
    <property type="project" value="TreeGrafter"/>
</dbReference>
<evidence type="ECO:0000259" key="3">
    <source>
        <dbReference type="Pfam" id="PF08501"/>
    </source>
</evidence>
<dbReference type="Pfam" id="PF18317">
    <property type="entry name" value="SDH_C"/>
    <property type="match status" value="1"/>
</dbReference>
<dbReference type="SUPFAM" id="SSF51735">
    <property type="entry name" value="NAD(P)-binding Rossmann-fold domains"/>
    <property type="match status" value="1"/>
</dbReference>